<comment type="caution">
    <text evidence="3">The sequence shown here is derived from an EMBL/GenBank/DDBJ whole genome shotgun (WGS) entry which is preliminary data.</text>
</comment>
<dbReference type="InterPro" id="IPR010985">
    <property type="entry name" value="Ribbon_hlx_hlx"/>
</dbReference>
<dbReference type="EMBL" id="QFPN01000002">
    <property type="protein sequence ID" value="PZQ18043.1"/>
    <property type="molecule type" value="Genomic_DNA"/>
</dbReference>
<dbReference type="Proteomes" id="UP000249577">
    <property type="component" value="Unassembled WGS sequence"/>
</dbReference>
<dbReference type="PANTHER" id="PTHR36582">
    <property type="entry name" value="ANTITOXIN PARD"/>
    <property type="match status" value="1"/>
</dbReference>
<proteinExistence type="inferred from homology"/>
<comment type="similarity">
    <text evidence="1">Belongs to the ParD antitoxin family.</text>
</comment>
<dbReference type="InterPro" id="IPR022789">
    <property type="entry name" value="ParD"/>
</dbReference>
<dbReference type="GO" id="GO:0006355">
    <property type="term" value="P:regulation of DNA-templated transcription"/>
    <property type="evidence" value="ECO:0007669"/>
    <property type="project" value="InterPro"/>
</dbReference>
<sequence>MPSSFALGEHFETFIKSMVASGRYNNASEVVRDGLRLLEDRHLDLRARREEILASADEAFEDVKRNGGYTMDEVDAYFEERIKELTEKSHS</sequence>
<dbReference type="PANTHER" id="PTHR36582:SF2">
    <property type="entry name" value="ANTITOXIN PARD"/>
    <property type="match status" value="1"/>
</dbReference>
<dbReference type="AlphaFoldDB" id="A0A2W5MK91"/>
<name>A0A2W5MK91_ANCNO</name>
<dbReference type="SUPFAM" id="SSF47598">
    <property type="entry name" value="Ribbon-helix-helix"/>
    <property type="match status" value="1"/>
</dbReference>
<dbReference type="Gene3D" id="6.10.10.120">
    <property type="entry name" value="Antitoxin ParD1-like"/>
    <property type="match status" value="1"/>
</dbReference>
<organism evidence="3 4">
    <name type="scientific">Ancylobacter novellus</name>
    <name type="common">Thiobacillus novellus</name>
    <dbReference type="NCBI Taxonomy" id="921"/>
    <lineage>
        <taxon>Bacteria</taxon>
        <taxon>Pseudomonadati</taxon>
        <taxon>Pseudomonadota</taxon>
        <taxon>Alphaproteobacteria</taxon>
        <taxon>Hyphomicrobiales</taxon>
        <taxon>Xanthobacteraceae</taxon>
        <taxon>Ancylobacter</taxon>
    </lineage>
</organism>
<evidence type="ECO:0000256" key="2">
    <source>
        <dbReference type="ARBA" id="ARBA00022649"/>
    </source>
</evidence>
<dbReference type="InterPro" id="IPR038296">
    <property type="entry name" value="ParD_sf"/>
</dbReference>
<reference evidence="3 4" key="1">
    <citation type="submission" date="2017-08" db="EMBL/GenBank/DDBJ databases">
        <title>Infants hospitalized years apart are colonized by the same room-sourced microbial strains.</title>
        <authorList>
            <person name="Brooks B."/>
            <person name="Olm M.R."/>
            <person name="Firek B.A."/>
            <person name="Baker R."/>
            <person name="Thomas B.C."/>
            <person name="Morowitz M.J."/>
            <person name="Banfield J.F."/>
        </authorList>
    </citation>
    <scope>NUCLEOTIDE SEQUENCE [LARGE SCALE GENOMIC DNA]</scope>
    <source>
        <strain evidence="3">S2_005_003_R2_43</strain>
    </source>
</reference>
<keyword evidence="2" id="KW-1277">Toxin-antitoxin system</keyword>
<dbReference type="NCBIfam" id="TIGR02606">
    <property type="entry name" value="antidote_CC2985"/>
    <property type="match status" value="1"/>
</dbReference>
<accession>A0A2W5MK91</accession>
<evidence type="ECO:0000256" key="1">
    <source>
        <dbReference type="ARBA" id="ARBA00008580"/>
    </source>
</evidence>
<gene>
    <name evidence="3" type="ORF">DI565_04850</name>
</gene>
<dbReference type="Pfam" id="PF03693">
    <property type="entry name" value="ParD_antitoxin"/>
    <property type="match status" value="1"/>
</dbReference>
<protein>
    <submittedName>
        <fullName evidence="3">Type II toxin-antitoxin system ParD family antitoxin</fullName>
    </submittedName>
</protein>
<evidence type="ECO:0000313" key="3">
    <source>
        <dbReference type="EMBL" id="PZQ18043.1"/>
    </source>
</evidence>
<evidence type="ECO:0000313" key="4">
    <source>
        <dbReference type="Proteomes" id="UP000249577"/>
    </source>
</evidence>